<dbReference type="Gene3D" id="3.40.190.10">
    <property type="entry name" value="Periplasmic binding protein-like II"/>
    <property type="match status" value="2"/>
</dbReference>
<sequence length="258" mass="28487">MSSPVNYLLLLLFAGFLITSCCGAAGNISGTEKPVYIVGIDAYYPPFTYLDANGTPVGFDVDSVQWIADTMNFKVQITPVPWDDILTALETGEIDLIYSGFAITNERKEICDFTVPYWQVNQSVAVNNQSSVKIDDFYSGLLRVGAQNNTRGVSWVELNLIGKGKMAPRSLVRYEGMNEAFDELQAGRLDAIIGASSLIKANLDSCDCHVIGEIETDDHYGVAVKNGNSDLLETMNTGIDLLMLSPEWERLKLRYLME</sequence>
<evidence type="ECO:0000256" key="1">
    <source>
        <dbReference type="ARBA" id="ARBA00022729"/>
    </source>
</evidence>
<organism evidence="3 4">
    <name type="scientific">Methanospirillum hungatei JF-1 (strain ATCC 27890 / DSM 864 / NBRC 100397 / JF-1)</name>
    <dbReference type="NCBI Taxonomy" id="323259"/>
    <lineage>
        <taxon>Archaea</taxon>
        <taxon>Methanobacteriati</taxon>
        <taxon>Methanobacteriota</taxon>
        <taxon>Stenosarchaea group</taxon>
        <taxon>Methanomicrobia</taxon>
        <taxon>Methanomicrobiales</taxon>
        <taxon>Methanospirillaceae</taxon>
        <taxon>Methanospirillum</taxon>
    </lineage>
</organism>
<protein>
    <submittedName>
        <fullName evidence="3">Amino acid ABC transporter substrate-binding protein, PAAT family</fullName>
    </submittedName>
</protein>
<feature type="domain" description="Solute-binding protein family 3/N-terminal" evidence="2">
    <location>
        <begin position="35"/>
        <end position="258"/>
    </location>
</feature>
<dbReference type="SMART" id="SM00062">
    <property type="entry name" value="PBPb"/>
    <property type="match status" value="1"/>
</dbReference>
<evidence type="ECO:0000313" key="3">
    <source>
        <dbReference type="EMBL" id="ABD41762.1"/>
    </source>
</evidence>
<gene>
    <name evidence="3" type="ordered locus">Mhun_2054</name>
</gene>
<name>Q2FPA1_METHJ</name>
<dbReference type="EMBL" id="CP000254">
    <property type="protein sequence ID" value="ABD41762.1"/>
    <property type="molecule type" value="Genomic_DNA"/>
</dbReference>
<dbReference type="RefSeq" id="WP_011449021.1">
    <property type="nucleotide sequence ID" value="NC_007796.1"/>
</dbReference>
<keyword evidence="4" id="KW-1185">Reference proteome</keyword>
<dbReference type="HOGENOM" id="CLU_019602_18_2_2"/>
<dbReference type="OrthoDB" id="30671at2157"/>
<dbReference type="InterPro" id="IPR001638">
    <property type="entry name" value="Solute-binding_3/MltF_N"/>
</dbReference>
<dbReference type="eggNOG" id="arCOG01799">
    <property type="taxonomic scope" value="Archaea"/>
</dbReference>
<dbReference type="CDD" id="cd13530">
    <property type="entry name" value="PBP2_peptides_like"/>
    <property type="match status" value="1"/>
</dbReference>
<evidence type="ECO:0000313" key="4">
    <source>
        <dbReference type="Proteomes" id="UP000001941"/>
    </source>
</evidence>
<dbReference type="Proteomes" id="UP000001941">
    <property type="component" value="Chromosome"/>
</dbReference>
<dbReference type="KEGG" id="mhu:Mhun_2054"/>
<dbReference type="PANTHER" id="PTHR35936">
    <property type="entry name" value="MEMBRANE-BOUND LYTIC MUREIN TRANSGLYCOSYLASE F"/>
    <property type="match status" value="1"/>
</dbReference>
<keyword evidence="1" id="KW-0732">Signal</keyword>
<dbReference type="GeneID" id="3923794"/>
<dbReference type="EnsemblBacteria" id="ABD41762">
    <property type="protein sequence ID" value="ABD41762"/>
    <property type="gene ID" value="Mhun_2054"/>
</dbReference>
<dbReference type="PANTHER" id="PTHR35936:SF19">
    <property type="entry name" value="AMINO-ACID-BINDING PROTEIN YXEM-RELATED"/>
    <property type="match status" value="1"/>
</dbReference>
<accession>Q2FPA1</accession>
<dbReference type="Pfam" id="PF00497">
    <property type="entry name" value="SBP_bac_3"/>
    <property type="match status" value="1"/>
</dbReference>
<dbReference type="InParanoid" id="Q2FPA1"/>
<evidence type="ECO:0000259" key="2">
    <source>
        <dbReference type="SMART" id="SM00062"/>
    </source>
</evidence>
<reference evidence="4" key="1">
    <citation type="journal article" date="2016" name="Stand. Genomic Sci.">
        <title>Complete genome sequence of Methanospirillum hungatei type strain JF1.</title>
        <authorList>
            <person name="Gunsalus R.P."/>
            <person name="Cook L.E."/>
            <person name="Crable B."/>
            <person name="Rohlin L."/>
            <person name="McDonald E."/>
            <person name="Mouttaki H."/>
            <person name="Sieber J.R."/>
            <person name="Poweleit N."/>
            <person name="Zhou H."/>
            <person name="Lapidus A.L."/>
            <person name="Daligault H.E."/>
            <person name="Land M."/>
            <person name="Gilna P."/>
            <person name="Ivanova N."/>
            <person name="Kyrpides N."/>
            <person name="Culley D.E."/>
            <person name="McInerney M.J."/>
        </authorList>
    </citation>
    <scope>NUCLEOTIDE SEQUENCE [LARGE SCALE GENOMIC DNA]</scope>
    <source>
        <strain evidence="4">ATCC 27890 / DSM 864 / NBRC 100397 / JF-1</strain>
    </source>
</reference>
<dbReference type="AlphaFoldDB" id="Q2FPA1"/>
<dbReference type="STRING" id="323259.Mhun_2054"/>
<proteinExistence type="predicted"/>
<dbReference type="SUPFAM" id="SSF53850">
    <property type="entry name" value="Periplasmic binding protein-like II"/>
    <property type="match status" value="1"/>
</dbReference>